<keyword evidence="1" id="KW-0472">Membrane</keyword>
<sequence>MDVSVLLLVILVLLFFCLIATVIYLLYFVGILGAVAVSVGKPCVKRIVIAYKNHKGPYKNCGPHFSEAYSLCPHLQSIGIYYDSPNEIPANELRYAVGLILAEGRDEPDPELIKLVESHEFEITELPEIDHAVKSQFPLHFDLCSIIGAWKVYPVLNDFIQRKRLSAHPFIEIYSKGIIHYFAPLSKQSDFFVPGVKYKPDYYINERDR</sequence>
<dbReference type="AlphaFoldDB" id="H2Z1B7"/>
<evidence type="ECO:0000313" key="3">
    <source>
        <dbReference type="Proteomes" id="UP000007875"/>
    </source>
</evidence>
<dbReference type="InterPro" id="IPR011256">
    <property type="entry name" value="Reg_factor_effector_dom_sf"/>
</dbReference>
<organism evidence="2 3">
    <name type="scientific">Ciona savignyi</name>
    <name type="common">Pacific transparent sea squirt</name>
    <dbReference type="NCBI Taxonomy" id="51511"/>
    <lineage>
        <taxon>Eukaryota</taxon>
        <taxon>Metazoa</taxon>
        <taxon>Chordata</taxon>
        <taxon>Tunicata</taxon>
        <taxon>Ascidiacea</taxon>
        <taxon>Phlebobranchia</taxon>
        <taxon>Cionidae</taxon>
        <taxon>Ciona</taxon>
    </lineage>
</organism>
<dbReference type="Proteomes" id="UP000007875">
    <property type="component" value="Unassembled WGS sequence"/>
</dbReference>
<dbReference type="GeneTree" id="ENSGT00390000016901"/>
<dbReference type="PANTHER" id="PTHR15949">
    <property type="entry name" value="TESTIS-EXPRESSED PROTEIN 264"/>
    <property type="match status" value="1"/>
</dbReference>
<keyword evidence="1" id="KW-1133">Transmembrane helix</keyword>
<name>H2Z1B7_CIOSA</name>
<dbReference type="GO" id="GO:0005789">
    <property type="term" value="C:endoplasmic reticulum membrane"/>
    <property type="evidence" value="ECO:0007669"/>
    <property type="project" value="TreeGrafter"/>
</dbReference>
<dbReference type="Ensembl" id="ENSCSAVT00000011512.1">
    <property type="protein sequence ID" value="ENSCSAVP00000011379.1"/>
    <property type="gene ID" value="ENSCSAVG00000006654.1"/>
</dbReference>
<evidence type="ECO:0000313" key="2">
    <source>
        <dbReference type="Ensembl" id="ENSCSAVP00000011379.1"/>
    </source>
</evidence>
<dbReference type="SUPFAM" id="SSF55136">
    <property type="entry name" value="Probable bacterial effector-binding domain"/>
    <property type="match status" value="1"/>
</dbReference>
<reference evidence="2" key="2">
    <citation type="submission" date="2025-08" db="UniProtKB">
        <authorList>
            <consortium name="Ensembl"/>
        </authorList>
    </citation>
    <scope>IDENTIFICATION</scope>
</reference>
<reference evidence="2" key="3">
    <citation type="submission" date="2025-09" db="UniProtKB">
        <authorList>
            <consortium name="Ensembl"/>
        </authorList>
    </citation>
    <scope>IDENTIFICATION</scope>
</reference>
<dbReference type="OMA" id="GPYKECG"/>
<dbReference type="InParanoid" id="H2Z1B7"/>
<keyword evidence="3" id="KW-1185">Reference proteome</keyword>
<dbReference type="Gene3D" id="3.20.80.10">
    <property type="entry name" value="Regulatory factor, effector binding domain"/>
    <property type="match status" value="1"/>
</dbReference>
<dbReference type="GO" id="GO:0000421">
    <property type="term" value="C:autophagosome membrane"/>
    <property type="evidence" value="ECO:0007669"/>
    <property type="project" value="TreeGrafter"/>
</dbReference>
<dbReference type="GO" id="GO:0005657">
    <property type="term" value="C:replication fork"/>
    <property type="evidence" value="ECO:0007669"/>
    <property type="project" value="TreeGrafter"/>
</dbReference>
<dbReference type="GO" id="GO:0061709">
    <property type="term" value="P:reticulophagy"/>
    <property type="evidence" value="ECO:0007669"/>
    <property type="project" value="TreeGrafter"/>
</dbReference>
<dbReference type="PANTHER" id="PTHR15949:SF3">
    <property type="entry name" value="TESTIS-EXPRESSED PROTEIN 264"/>
    <property type="match status" value="1"/>
</dbReference>
<evidence type="ECO:0000256" key="1">
    <source>
        <dbReference type="SAM" id="Phobius"/>
    </source>
</evidence>
<dbReference type="GO" id="GO:0005634">
    <property type="term" value="C:nucleus"/>
    <property type="evidence" value="ECO:0007669"/>
    <property type="project" value="TreeGrafter"/>
</dbReference>
<feature type="transmembrane region" description="Helical" evidence="1">
    <location>
        <begin position="6"/>
        <end position="37"/>
    </location>
</feature>
<dbReference type="GO" id="GO:0106300">
    <property type="term" value="P:protein-DNA covalent cross-linking repair"/>
    <property type="evidence" value="ECO:0007669"/>
    <property type="project" value="TreeGrafter"/>
</dbReference>
<proteinExistence type="predicted"/>
<dbReference type="eggNOG" id="ENOG502S3D1">
    <property type="taxonomic scope" value="Eukaryota"/>
</dbReference>
<dbReference type="HOGENOM" id="CLU_077435_1_0_1"/>
<reference evidence="3" key="1">
    <citation type="submission" date="2003-08" db="EMBL/GenBank/DDBJ databases">
        <authorList>
            <person name="Birren B."/>
            <person name="Nusbaum C."/>
            <person name="Abebe A."/>
            <person name="Abouelleil A."/>
            <person name="Adekoya E."/>
            <person name="Ait-zahra M."/>
            <person name="Allen N."/>
            <person name="Allen T."/>
            <person name="An P."/>
            <person name="Anderson M."/>
            <person name="Anderson S."/>
            <person name="Arachchi H."/>
            <person name="Armbruster J."/>
            <person name="Bachantsang P."/>
            <person name="Baldwin J."/>
            <person name="Barry A."/>
            <person name="Bayul T."/>
            <person name="Blitshsteyn B."/>
            <person name="Bloom T."/>
            <person name="Blye J."/>
            <person name="Boguslavskiy L."/>
            <person name="Borowsky M."/>
            <person name="Boukhgalter B."/>
            <person name="Brunache A."/>
            <person name="Butler J."/>
            <person name="Calixte N."/>
            <person name="Calvo S."/>
            <person name="Camarata J."/>
            <person name="Campo K."/>
            <person name="Chang J."/>
            <person name="Cheshatsang Y."/>
            <person name="Citroen M."/>
            <person name="Collymore A."/>
            <person name="Considine T."/>
            <person name="Cook A."/>
            <person name="Cooke P."/>
            <person name="Corum B."/>
            <person name="Cuomo C."/>
            <person name="David R."/>
            <person name="Dawoe T."/>
            <person name="Degray S."/>
            <person name="Dodge S."/>
            <person name="Dooley K."/>
            <person name="Dorje P."/>
            <person name="Dorjee K."/>
            <person name="Dorris L."/>
            <person name="Duffey N."/>
            <person name="Dupes A."/>
            <person name="Elkins T."/>
            <person name="Engels R."/>
            <person name="Erickson J."/>
            <person name="Farina A."/>
            <person name="Faro S."/>
            <person name="Ferreira P."/>
            <person name="Fischer H."/>
            <person name="Fitzgerald M."/>
            <person name="Foley K."/>
            <person name="Gage D."/>
            <person name="Galagan J."/>
            <person name="Gearin G."/>
            <person name="Gnerre S."/>
            <person name="Gnirke A."/>
            <person name="Goyette A."/>
            <person name="Graham J."/>
            <person name="Grandbois E."/>
            <person name="Gyaltsen K."/>
            <person name="Hafez N."/>
            <person name="Hagopian D."/>
            <person name="Hagos B."/>
            <person name="Hall J."/>
            <person name="Hatcher B."/>
            <person name="Heller A."/>
            <person name="Higgins H."/>
            <person name="Honan T."/>
            <person name="Horn A."/>
            <person name="Houde N."/>
            <person name="Hughes L."/>
            <person name="Hulme W."/>
            <person name="Husby E."/>
            <person name="Iliev I."/>
            <person name="Jaffe D."/>
            <person name="Jones C."/>
            <person name="Kamal M."/>
            <person name="Kamat A."/>
            <person name="Kamvysselis M."/>
            <person name="Karlsson E."/>
            <person name="Kells C."/>
            <person name="Kieu A."/>
            <person name="Kisner P."/>
            <person name="Kodira C."/>
            <person name="Kulbokas E."/>
            <person name="Labutti K."/>
            <person name="Lama D."/>
            <person name="Landers T."/>
            <person name="Leger J."/>
            <person name="Levine S."/>
            <person name="Lewis D."/>
            <person name="Lewis T."/>
            <person name="Lindblad-toh K."/>
            <person name="Liu X."/>
            <person name="Lokyitsang T."/>
            <person name="Lokyitsang Y."/>
            <person name="Lucien O."/>
            <person name="Lui A."/>
            <person name="Ma L.J."/>
            <person name="Mabbitt R."/>
            <person name="Macdonald J."/>
            <person name="Maclean C."/>
            <person name="Major J."/>
            <person name="Manning J."/>
            <person name="Marabella R."/>
            <person name="Maru K."/>
            <person name="Matthews C."/>
            <person name="Mauceli E."/>
            <person name="Mccarthy M."/>
            <person name="Mcdonough S."/>
            <person name="Mcghee T."/>
            <person name="Meldrim J."/>
            <person name="Meneus L."/>
            <person name="Mesirov J."/>
            <person name="Mihalev A."/>
            <person name="Mihova T."/>
            <person name="Mikkelsen T."/>
            <person name="Mlenga V."/>
            <person name="Moru K."/>
            <person name="Mozes J."/>
            <person name="Mulrain L."/>
            <person name="Munson G."/>
            <person name="Naylor J."/>
            <person name="Newes C."/>
            <person name="Nguyen C."/>
            <person name="Nguyen N."/>
            <person name="Nguyen T."/>
            <person name="Nicol R."/>
            <person name="Nielsen C."/>
            <person name="Nizzari M."/>
            <person name="Norbu C."/>
            <person name="Norbu N."/>
            <person name="O'donnell P."/>
            <person name="Okoawo O."/>
            <person name="O'leary S."/>
            <person name="Omotosho B."/>
            <person name="O'neill K."/>
            <person name="Osman S."/>
            <person name="Parker S."/>
            <person name="Perrin D."/>
            <person name="Phunkhang P."/>
            <person name="Piqani B."/>
            <person name="Purcell S."/>
            <person name="Rachupka T."/>
            <person name="Ramasamy U."/>
            <person name="Rameau R."/>
            <person name="Ray V."/>
            <person name="Raymond C."/>
            <person name="Retta R."/>
            <person name="Richardson S."/>
            <person name="Rise C."/>
            <person name="Rodriguez J."/>
            <person name="Rogers J."/>
            <person name="Rogov P."/>
            <person name="Rutman M."/>
            <person name="Schupbach R."/>
            <person name="Seaman C."/>
            <person name="Settipalli S."/>
            <person name="Sharpe T."/>
            <person name="Sheridan J."/>
            <person name="Sherpa N."/>
            <person name="Shi J."/>
            <person name="Smirnov S."/>
            <person name="Smith C."/>
            <person name="Sougnez C."/>
            <person name="Spencer B."/>
            <person name="Stalker J."/>
            <person name="Stange-thomann N."/>
            <person name="Stavropoulos S."/>
            <person name="Stetson K."/>
            <person name="Stone C."/>
            <person name="Stone S."/>
            <person name="Stubbs M."/>
            <person name="Talamas J."/>
            <person name="Tchuinga P."/>
            <person name="Tenzing P."/>
            <person name="Tesfaye S."/>
            <person name="Theodore J."/>
            <person name="Thoulutsang Y."/>
            <person name="Topham K."/>
            <person name="Towey S."/>
            <person name="Tsamla T."/>
            <person name="Tsomo N."/>
            <person name="Vallee D."/>
            <person name="Vassiliev H."/>
            <person name="Venkataraman V."/>
            <person name="Vinson J."/>
            <person name="Vo A."/>
            <person name="Wade C."/>
            <person name="Wang S."/>
            <person name="Wangchuk T."/>
            <person name="Wangdi T."/>
            <person name="Whittaker C."/>
            <person name="Wilkinson J."/>
            <person name="Wu Y."/>
            <person name="Wyman D."/>
            <person name="Yadav S."/>
            <person name="Yang S."/>
            <person name="Yang X."/>
            <person name="Yeager S."/>
            <person name="Yee E."/>
            <person name="Young G."/>
            <person name="Zainoun J."/>
            <person name="Zembeck L."/>
            <person name="Zimmer A."/>
            <person name="Zody M."/>
            <person name="Lander E."/>
        </authorList>
    </citation>
    <scope>NUCLEOTIDE SEQUENCE [LARGE SCALE GENOMIC DNA]</scope>
</reference>
<keyword evidence="1" id="KW-0812">Transmembrane</keyword>
<accession>H2Z1B7</accession>
<protein>
    <submittedName>
        <fullName evidence="2">Uncharacterized protein</fullName>
    </submittedName>
</protein>